<feature type="chain" id="PRO_5006419006" description="Lipoprotein" evidence="7">
    <location>
        <begin position="29"/>
        <end position="274"/>
    </location>
</feature>
<evidence type="ECO:0000256" key="5">
    <source>
        <dbReference type="ARBA" id="ARBA00023288"/>
    </source>
</evidence>
<dbReference type="InterPro" id="IPR004872">
    <property type="entry name" value="Lipoprotein_NlpA"/>
</dbReference>
<evidence type="ECO:0000256" key="1">
    <source>
        <dbReference type="ARBA" id="ARBA00004635"/>
    </source>
</evidence>
<dbReference type="EMBL" id="JQBP01000002">
    <property type="protein sequence ID" value="KRN75226.1"/>
    <property type="molecule type" value="Genomic_DNA"/>
</dbReference>
<dbReference type="SUPFAM" id="SSF53850">
    <property type="entry name" value="Periplasmic binding protein-like II"/>
    <property type="match status" value="1"/>
</dbReference>
<evidence type="ECO:0000256" key="6">
    <source>
        <dbReference type="PIRNR" id="PIRNR002854"/>
    </source>
</evidence>
<dbReference type="GO" id="GO:0016020">
    <property type="term" value="C:membrane"/>
    <property type="evidence" value="ECO:0007669"/>
    <property type="project" value="UniProtKB-SubCell"/>
</dbReference>
<sequence>MKNIIKNTFITFATGVLALSVIALPASAASKTVTVGLVGTSDQELWGKVAHQVKRDDNITVKTKIFTDYNTPNQALLDGSLDLNAFQHVDFFNNWNQAHHNQLKILGKTYLTPMRIYSKKVKKVTDLKPRATVVLPNDPTNEGRALKLLQTTGLIKLNHQNQPTVKDVKDNKLRLKFKTIAAEQIPSALQSVDAAVINTNYAQEAKLPLNRSIYVEPLNHDAKPWINIIAVNKQHKNDAAYQKVLKAYQSKNTKQYFKQHWGDTQVPAWDIKLK</sequence>
<dbReference type="STRING" id="1616.IV73_GL000382"/>
<organism evidence="8 9">
    <name type="scientific">Weissella kandleri</name>
    <dbReference type="NCBI Taxonomy" id="1616"/>
    <lineage>
        <taxon>Bacteria</taxon>
        <taxon>Bacillati</taxon>
        <taxon>Bacillota</taxon>
        <taxon>Bacilli</taxon>
        <taxon>Lactobacillales</taxon>
        <taxon>Lactobacillaceae</taxon>
        <taxon>Weissella</taxon>
    </lineage>
</organism>
<comment type="subcellular location">
    <subcellularLocation>
        <location evidence="1">Membrane</location>
        <topology evidence="1">Lipid-anchor</topology>
    </subcellularLocation>
</comment>
<dbReference type="Proteomes" id="UP000051655">
    <property type="component" value="Unassembled WGS sequence"/>
</dbReference>
<dbReference type="RefSeq" id="WP_057753960.1">
    <property type="nucleotide sequence ID" value="NZ_JQBP01000002.1"/>
</dbReference>
<evidence type="ECO:0000313" key="8">
    <source>
        <dbReference type="EMBL" id="KRN75226.1"/>
    </source>
</evidence>
<dbReference type="PANTHER" id="PTHR30429">
    <property type="entry name" value="D-METHIONINE-BINDING LIPOPROTEIN METQ"/>
    <property type="match status" value="1"/>
</dbReference>
<comment type="caution">
    <text evidence="8">The sequence shown here is derived from an EMBL/GenBank/DDBJ whole genome shotgun (WGS) entry which is preliminary data.</text>
</comment>
<keyword evidence="9" id="KW-1185">Reference proteome</keyword>
<dbReference type="PATRIC" id="fig|1616.3.peg.394"/>
<name>A0A0R2JLD2_9LACO</name>
<reference evidence="8 9" key="1">
    <citation type="journal article" date="2015" name="Genome Announc.">
        <title>Expanding the biotechnology potential of lactobacilli through comparative genomics of 213 strains and associated genera.</title>
        <authorList>
            <person name="Sun Z."/>
            <person name="Harris H.M."/>
            <person name="McCann A."/>
            <person name="Guo C."/>
            <person name="Argimon S."/>
            <person name="Zhang W."/>
            <person name="Yang X."/>
            <person name="Jeffery I.B."/>
            <person name="Cooney J.C."/>
            <person name="Kagawa T.F."/>
            <person name="Liu W."/>
            <person name="Song Y."/>
            <person name="Salvetti E."/>
            <person name="Wrobel A."/>
            <person name="Rasinkangas P."/>
            <person name="Parkhill J."/>
            <person name="Rea M.C."/>
            <person name="O'Sullivan O."/>
            <person name="Ritari J."/>
            <person name="Douillard F.P."/>
            <person name="Paul Ross R."/>
            <person name="Yang R."/>
            <person name="Briner A.E."/>
            <person name="Felis G.E."/>
            <person name="de Vos W.M."/>
            <person name="Barrangou R."/>
            <person name="Klaenhammer T.R."/>
            <person name="Caufield P.W."/>
            <person name="Cui Y."/>
            <person name="Zhang H."/>
            <person name="O'Toole P.W."/>
        </authorList>
    </citation>
    <scope>NUCLEOTIDE SEQUENCE [LARGE SCALE GENOMIC DNA]</scope>
    <source>
        <strain evidence="8 9">DSM 20593</strain>
    </source>
</reference>
<accession>A0A0R2JLD2</accession>
<evidence type="ECO:0000256" key="2">
    <source>
        <dbReference type="ARBA" id="ARBA00022729"/>
    </source>
</evidence>
<keyword evidence="2 7" id="KW-0732">Signal</keyword>
<proteinExistence type="inferred from homology"/>
<dbReference type="Gene3D" id="3.40.190.10">
    <property type="entry name" value="Periplasmic binding protein-like II"/>
    <property type="match status" value="2"/>
</dbReference>
<evidence type="ECO:0000313" key="9">
    <source>
        <dbReference type="Proteomes" id="UP000051655"/>
    </source>
</evidence>
<dbReference type="AlphaFoldDB" id="A0A0R2JLD2"/>
<evidence type="ECO:0000256" key="3">
    <source>
        <dbReference type="ARBA" id="ARBA00023136"/>
    </source>
</evidence>
<evidence type="ECO:0000256" key="4">
    <source>
        <dbReference type="ARBA" id="ARBA00023139"/>
    </source>
</evidence>
<dbReference type="PIRSF" id="PIRSF002854">
    <property type="entry name" value="MetQ"/>
    <property type="match status" value="1"/>
</dbReference>
<comment type="similarity">
    <text evidence="6">Belongs to the nlpA lipoprotein family.</text>
</comment>
<feature type="signal peptide" evidence="7">
    <location>
        <begin position="1"/>
        <end position="28"/>
    </location>
</feature>
<protein>
    <recommendedName>
        <fullName evidence="6">Lipoprotein</fullName>
    </recommendedName>
</protein>
<dbReference type="PANTHER" id="PTHR30429:SF3">
    <property type="entry name" value="LIPOPROTEIN"/>
    <property type="match status" value="1"/>
</dbReference>
<dbReference type="OrthoDB" id="9812878at2"/>
<keyword evidence="5 6" id="KW-0449">Lipoprotein</keyword>
<dbReference type="Pfam" id="PF03180">
    <property type="entry name" value="Lipoprotein_9"/>
    <property type="match status" value="1"/>
</dbReference>
<gene>
    <name evidence="8" type="ORF">IV73_GL000382</name>
</gene>
<keyword evidence="3" id="KW-0472">Membrane</keyword>
<evidence type="ECO:0000256" key="7">
    <source>
        <dbReference type="SAM" id="SignalP"/>
    </source>
</evidence>
<keyword evidence="4" id="KW-0564">Palmitate</keyword>